<dbReference type="GeneID" id="140008786"/>
<sequence>MPSSPLLPDAVVVAPDLRAGEESAIAHGWGGVVVPCVVVVGMVTSSEAPEDEGSVMWLPSTMGNLFPRGQPLVEAVLPSISNEVQCARDDSLQMQKLHFDNVVYNTSGSLWLFYNGPFNLVLVDEGEQYFSFLVYHNLFPAPLTISFAHSFCTGKERRALWSGLLWDKPSHGPWLVGGDFSIVVETGEKKGSLSFRLSKAIDFLNYMSSAELFDAGFSGSSYTWCFRAVVKASWQQECIESPIQIVCTRLSRLKGAIKVWNKQWFGNIFDSARKAEETVLVAEKRVEEDDSSAAQESLQRANAEWWWYLLVEGSFWKQKLSDNDMLEKVPTIEEVQCVVFGMDGDNAASPNRFFCEVELSRRATATLIVLIPKVQNLSSFAQFQPISLCNFLNKVLSRILTERLAPLLPRIVSLNQSGFVRGRQISDNFLLAWECLSAIFEVVNGDAGKIRSSWKNRSLPPSRKIVLIKHVLSSIPLHLLVAVSPPKSVLATVERFVANFLWGSDEGGSKHYWICRKDLCAAKEEGGVGLRSMADVVDAFSIKLWWRLR</sequence>
<dbReference type="Proteomes" id="UP001652660">
    <property type="component" value="Chromosome 6c"/>
</dbReference>
<keyword evidence="1" id="KW-1185">Reference proteome</keyword>
<accession>A0ABM4UR55</accession>
<evidence type="ECO:0000313" key="2">
    <source>
        <dbReference type="RefSeq" id="XP_071909763.1"/>
    </source>
</evidence>
<dbReference type="PANTHER" id="PTHR46890">
    <property type="entry name" value="NON-LTR RETROLELEMENT REVERSE TRANSCRIPTASE-LIKE PROTEIN-RELATED"/>
    <property type="match status" value="1"/>
</dbReference>
<dbReference type="PANTHER" id="PTHR46890:SF48">
    <property type="entry name" value="RNA-DIRECTED DNA POLYMERASE"/>
    <property type="match status" value="1"/>
</dbReference>
<dbReference type="RefSeq" id="XP_071909763.1">
    <property type="nucleotide sequence ID" value="XM_072053662.1"/>
</dbReference>
<proteinExistence type="predicted"/>
<reference evidence="2" key="1">
    <citation type="submission" date="2025-08" db="UniProtKB">
        <authorList>
            <consortium name="RefSeq"/>
        </authorList>
    </citation>
    <scope>IDENTIFICATION</scope>
    <source>
        <tissue evidence="2">Leaves</tissue>
    </source>
</reference>
<evidence type="ECO:0000313" key="1">
    <source>
        <dbReference type="Proteomes" id="UP001652660"/>
    </source>
</evidence>
<dbReference type="SUPFAM" id="SSF56219">
    <property type="entry name" value="DNase I-like"/>
    <property type="match status" value="1"/>
</dbReference>
<evidence type="ECO:0008006" key="3">
    <source>
        <dbReference type="Google" id="ProtNLM"/>
    </source>
</evidence>
<dbReference type="InterPro" id="IPR052343">
    <property type="entry name" value="Retrotransposon-Effector_Assoc"/>
</dbReference>
<gene>
    <name evidence="2" type="primary">LOC140008786</name>
</gene>
<protein>
    <recommendedName>
        <fullName evidence="3">Reverse transcriptase domain-containing protein</fullName>
    </recommendedName>
</protein>
<organism evidence="1 2">
    <name type="scientific">Coffea arabica</name>
    <name type="common">Arabian coffee</name>
    <dbReference type="NCBI Taxonomy" id="13443"/>
    <lineage>
        <taxon>Eukaryota</taxon>
        <taxon>Viridiplantae</taxon>
        <taxon>Streptophyta</taxon>
        <taxon>Embryophyta</taxon>
        <taxon>Tracheophyta</taxon>
        <taxon>Spermatophyta</taxon>
        <taxon>Magnoliopsida</taxon>
        <taxon>eudicotyledons</taxon>
        <taxon>Gunneridae</taxon>
        <taxon>Pentapetalae</taxon>
        <taxon>asterids</taxon>
        <taxon>lamiids</taxon>
        <taxon>Gentianales</taxon>
        <taxon>Rubiaceae</taxon>
        <taxon>Ixoroideae</taxon>
        <taxon>Gardenieae complex</taxon>
        <taxon>Bertiereae - Coffeeae clade</taxon>
        <taxon>Coffeeae</taxon>
        <taxon>Coffea</taxon>
    </lineage>
</organism>
<dbReference type="InterPro" id="IPR036691">
    <property type="entry name" value="Endo/exonu/phosph_ase_sf"/>
</dbReference>
<name>A0ABM4UR55_COFAR</name>